<dbReference type="EMBL" id="LBQB01000003">
    <property type="protein sequence ID" value="KKP69749.1"/>
    <property type="molecule type" value="Genomic_DNA"/>
</dbReference>
<evidence type="ECO:0008006" key="3">
    <source>
        <dbReference type="Google" id="ProtNLM"/>
    </source>
</evidence>
<reference evidence="1 2" key="1">
    <citation type="journal article" date="2015" name="Nature">
        <title>rRNA introns, odd ribosomes, and small enigmatic genomes across a large radiation of phyla.</title>
        <authorList>
            <person name="Brown C.T."/>
            <person name="Hug L.A."/>
            <person name="Thomas B.C."/>
            <person name="Sharon I."/>
            <person name="Castelle C.J."/>
            <person name="Singh A."/>
            <person name="Wilkins M.J."/>
            <person name="Williams K.H."/>
            <person name="Banfield J.F."/>
        </authorList>
    </citation>
    <scope>NUCLEOTIDE SEQUENCE [LARGE SCALE GENOMIC DNA]</scope>
</reference>
<sequence length="93" mass="11081">MKDKNLHTIKETILKEKSYPKYQPEAAFTKNLLEKIEKETTTEKILNEGTEIIRLKIWEDLTFSEIAFIMKQKESKIKMIYYRTLLNLKSAII</sequence>
<evidence type="ECO:0000313" key="1">
    <source>
        <dbReference type="EMBL" id="KKP69749.1"/>
    </source>
</evidence>
<dbReference type="Proteomes" id="UP000034581">
    <property type="component" value="Unassembled WGS sequence"/>
</dbReference>
<name>A0A0G0BJT5_UNCC3</name>
<proteinExistence type="predicted"/>
<protein>
    <recommendedName>
        <fullName evidence="3">RNA polymerase sigma factor 70 region 4 type 2 domain-containing protein</fullName>
    </recommendedName>
</protein>
<organism evidence="1 2">
    <name type="scientific">candidate division CPR3 bacterium GW2011_GWF2_35_18</name>
    <dbReference type="NCBI Taxonomy" id="1618350"/>
    <lineage>
        <taxon>Bacteria</taxon>
        <taxon>Bacteria division CPR3</taxon>
    </lineage>
</organism>
<comment type="caution">
    <text evidence="1">The sequence shown here is derived from an EMBL/GenBank/DDBJ whole genome shotgun (WGS) entry which is preliminary data.</text>
</comment>
<dbReference type="PATRIC" id="fig|1618350.3.peg.527"/>
<gene>
    <name evidence="1" type="ORF">UR67_C0003G0027</name>
</gene>
<dbReference type="SUPFAM" id="SSF88659">
    <property type="entry name" value="Sigma3 and sigma4 domains of RNA polymerase sigma factors"/>
    <property type="match status" value="1"/>
</dbReference>
<dbReference type="AlphaFoldDB" id="A0A0G0BJT5"/>
<accession>A0A0G0BJT5</accession>
<evidence type="ECO:0000313" key="2">
    <source>
        <dbReference type="Proteomes" id="UP000034581"/>
    </source>
</evidence>
<dbReference type="InterPro" id="IPR013324">
    <property type="entry name" value="RNA_pol_sigma_r3/r4-like"/>
</dbReference>